<dbReference type="InterPro" id="IPR010148">
    <property type="entry name" value="CRISPR-assoc_prot_CT1975"/>
</dbReference>
<dbReference type="AlphaFoldDB" id="A0A1L7GX04"/>
<name>A0A1L7GX04_LIMFE</name>
<dbReference type="NCBIfam" id="TIGR01869">
    <property type="entry name" value="casC_Cse4"/>
    <property type="match status" value="1"/>
</dbReference>
<reference evidence="1 2" key="1">
    <citation type="submission" date="2016-12" db="EMBL/GenBank/DDBJ databases">
        <title>Complete Genome Sequence of Lactobacillus fermentum Strain SNUV175, a Probiotic for Treatment of Bacterial Vaginosis.</title>
        <authorList>
            <person name="Lee S."/>
            <person name="You H.J."/>
            <person name="Kwon B."/>
            <person name="Ko G."/>
        </authorList>
    </citation>
    <scope>NUCLEOTIDE SEQUENCE [LARGE SCALE GENOMIC DNA]</scope>
    <source>
        <strain evidence="1 2">SNUV175</strain>
    </source>
</reference>
<protein>
    <submittedName>
        <fullName evidence="1">Type I-E CRISPR-associated protein Cas7/Cse4/CasC</fullName>
    </submittedName>
</protein>
<organism evidence="1 2">
    <name type="scientific">Limosilactobacillus fermentum</name>
    <name type="common">Lactobacillus fermentum</name>
    <dbReference type="NCBI Taxonomy" id="1613"/>
    <lineage>
        <taxon>Bacteria</taxon>
        <taxon>Bacillati</taxon>
        <taxon>Bacillota</taxon>
        <taxon>Bacilli</taxon>
        <taxon>Lactobacillales</taxon>
        <taxon>Lactobacillaceae</taxon>
        <taxon>Limosilactobacillus</taxon>
    </lineage>
</organism>
<dbReference type="Pfam" id="PF09344">
    <property type="entry name" value="Cas_CT1975"/>
    <property type="match status" value="1"/>
</dbReference>
<proteinExistence type="predicted"/>
<accession>A0A1L7GX04</accession>
<dbReference type="Proteomes" id="UP000185427">
    <property type="component" value="Chromosome"/>
</dbReference>
<evidence type="ECO:0000313" key="1">
    <source>
        <dbReference type="EMBL" id="APU46542.1"/>
    </source>
</evidence>
<evidence type="ECO:0000313" key="2">
    <source>
        <dbReference type="Proteomes" id="UP000185427"/>
    </source>
</evidence>
<sequence>MMKNLYLDINVLQTVPSSNINRDDTGTPKTAIYGGVTRSRVSSQSWKRVMRQAFMTDSEGAEWLNSHRTKHAAKLLAGRIKKLSDGLSDEEALEKALEAFNTTKVKPKKDKKTGEYLTGALLQLSNGQLDKLAHYVLSHDELDTKEIKETLMEKSSLDLALFGRMVADDPELNVDAASQVAHAVSTHAIVPEYDFYTAIDDDKEDSQAGSAMMGTLAYNSSTLYRYANVNINELMYNLGSTELTIEGVKLFVKEFMLTMPTGKENTFANKTLPQYVMITLREDTPVNLVSAFEEPVKSNHGYVEESIERLEKEYSDTLKLVEQPIYTGVLTTKQSNLNQVANTEELLDQVAKFVSEKVVDDENVNG</sequence>
<gene>
    <name evidence="1" type="ORF">BUW47_09030</name>
</gene>
<dbReference type="EMBL" id="CP019030">
    <property type="protein sequence ID" value="APU46542.1"/>
    <property type="molecule type" value="Genomic_DNA"/>
</dbReference>